<evidence type="ECO:0000256" key="1">
    <source>
        <dbReference type="ARBA" id="ARBA00004370"/>
    </source>
</evidence>
<dbReference type="EMBL" id="ABJB010116826">
    <property type="status" value="NOT_ANNOTATED_CDS"/>
    <property type="molecule type" value="Genomic_DNA"/>
</dbReference>
<dbReference type="GO" id="GO:0016020">
    <property type="term" value="C:membrane"/>
    <property type="evidence" value="ECO:0007669"/>
    <property type="project" value="UniProtKB-SubCell"/>
</dbReference>
<reference evidence="7" key="2">
    <citation type="submission" date="2020-05" db="UniProtKB">
        <authorList>
            <consortium name="EnsemblMetazoa"/>
        </authorList>
    </citation>
    <scope>IDENTIFICATION</scope>
    <source>
        <strain evidence="7">wikel</strain>
    </source>
</reference>
<proteinExistence type="predicted"/>
<gene>
    <name evidence="6" type="ORF">IscW_ISCW013974</name>
</gene>
<dbReference type="Proteomes" id="UP000001555">
    <property type="component" value="Unassembled WGS sequence"/>
</dbReference>
<evidence type="ECO:0000313" key="8">
    <source>
        <dbReference type="Proteomes" id="UP000001555"/>
    </source>
</evidence>
<dbReference type="HOGENOM" id="CLU_2349003_0_0_1"/>
<dbReference type="EMBL" id="ABJB010035509">
    <property type="status" value="NOT_ANNOTATED_CDS"/>
    <property type="molecule type" value="Genomic_DNA"/>
</dbReference>
<evidence type="ECO:0000259" key="5">
    <source>
        <dbReference type="Pfam" id="PF01094"/>
    </source>
</evidence>
<dbReference type="AlphaFoldDB" id="B7QGN7"/>
<dbReference type="Gene3D" id="3.40.50.2300">
    <property type="match status" value="1"/>
</dbReference>
<dbReference type="InParanoid" id="B7QGN7"/>
<evidence type="ECO:0000256" key="4">
    <source>
        <dbReference type="ARBA" id="ARBA00023136"/>
    </source>
</evidence>
<evidence type="ECO:0000256" key="3">
    <source>
        <dbReference type="ARBA" id="ARBA00022989"/>
    </source>
</evidence>
<name>B7QGN7_IXOSC</name>
<dbReference type="InterPro" id="IPR028082">
    <property type="entry name" value="Peripla_BP_I"/>
</dbReference>
<feature type="domain" description="Receptor ligand binding region" evidence="5">
    <location>
        <begin position="18"/>
        <end position="94"/>
    </location>
</feature>
<accession>B7QGN7</accession>
<dbReference type="SUPFAM" id="SSF53822">
    <property type="entry name" value="Periplasmic binding protein-like I"/>
    <property type="match status" value="1"/>
</dbReference>
<evidence type="ECO:0000313" key="6">
    <source>
        <dbReference type="EMBL" id="EEC18009.1"/>
    </source>
</evidence>
<dbReference type="Pfam" id="PF01094">
    <property type="entry name" value="ANF_receptor"/>
    <property type="match status" value="1"/>
</dbReference>
<organism>
    <name type="scientific">Ixodes scapularis</name>
    <name type="common">Black-legged tick</name>
    <name type="synonym">Deer tick</name>
    <dbReference type="NCBI Taxonomy" id="6945"/>
    <lineage>
        <taxon>Eukaryota</taxon>
        <taxon>Metazoa</taxon>
        <taxon>Ecdysozoa</taxon>
        <taxon>Arthropoda</taxon>
        <taxon>Chelicerata</taxon>
        <taxon>Arachnida</taxon>
        <taxon>Acari</taxon>
        <taxon>Parasitiformes</taxon>
        <taxon>Ixodida</taxon>
        <taxon>Ixodoidea</taxon>
        <taxon>Ixodidae</taxon>
        <taxon>Ixodinae</taxon>
        <taxon>Ixodes</taxon>
    </lineage>
</organism>
<dbReference type="EMBL" id="ABJB010547316">
    <property type="status" value="NOT_ANNOTATED_CDS"/>
    <property type="molecule type" value="Genomic_DNA"/>
</dbReference>
<dbReference type="EMBL" id="DS932813">
    <property type="protein sequence ID" value="EEC18009.1"/>
    <property type="molecule type" value="Genomic_DNA"/>
</dbReference>
<reference evidence="6 8" key="1">
    <citation type="submission" date="2008-03" db="EMBL/GenBank/DDBJ databases">
        <title>Annotation of Ixodes scapularis.</title>
        <authorList>
            <consortium name="Ixodes scapularis Genome Project Consortium"/>
            <person name="Caler E."/>
            <person name="Hannick L.I."/>
            <person name="Bidwell S."/>
            <person name="Joardar V."/>
            <person name="Thiagarajan M."/>
            <person name="Amedeo P."/>
            <person name="Galinsky K.J."/>
            <person name="Schobel S."/>
            <person name="Inman J."/>
            <person name="Hostetler J."/>
            <person name="Miller J."/>
            <person name="Hammond M."/>
            <person name="Megy K."/>
            <person name="Lawson D."/>
            <person name="Kodira C."/>
            <person name="Sutton G."/>
            <person name="Meyer J."/>
            <person name="Hill C.A."/>
            <person name="Birren B."/>
            <person name="Nene V."/>
            <person name="Collins F."/>
            <person name="Alarcon-Chaidez F."/>
            <person name="Wikel S."/>
            <person name="Strausberg R."/>
        </authorList>
    </citation>
    <scope>NUCLEOTIDE SEQUENCE [LARGE SCALE GENOMIC DNA]</scope>
    <source>
        <strain evidence="8">Wikel</strain>
        <strain evidence="6">Wikel colony</strain>
    </source>
</reference>
<dbReference type="EMBL" id="ABJB010564963">
    <property type="status" value="NOT_ANNOTATED_CDS"/>
    <property type="molecule type" value="Genomic_DNA"/>
</dbReference>
<dbReference type="VEuPathDB" id="VectorBase:ISCI013974"/>
<keyword evidence="8" id="KW-1185">Reference proteome</keyword>
<evidence type="ECO:0000313" key="7">
    <source>
        <dbReference type="EnsemblMetazoa" id="ISCW013974-PA"/>
    </source>
</evidence>
<sequence length="97" mass="10729">MHQQGDRSYRRPGLTLSGALSLAVDEVNRLHPLLGGRRLAFLVAETYGRERHSVLQTARLWTRNVSAFIGPQETCVHEAFLAASVNIPMISYVAGIL</sequence>
<comment type="subcellular location">
    <subcellularLocation>
        <location evidence="1">Membrane</location>
    </subcellularLocation>
</comment>
<dbReference type="EMBL" id="ABJB010949887">
    <property type="status" value="NOT_ANNOTATED_CDS"/>
    <property type="molecule type" value="Genomic_DNA"/>
</dbReference>
<dbReference type="EMBL" id="ABJB010476098">
    <property type="status" value="NOT_ANNOTATED_CDS"/>
    <property type="molecule type" value="Genomic_DNA"/>
</dbReference>
<dbReference type="EnsemblMetazoa" id="ISCW013974-RA">
    <property type="protein sequence ID" value="ISCW013974-PA"/>
    <property type="gene ID" value="ISCW013974"/>
</dbReference>
<keyword evidence="2" id="KW-0812">Transmembrane</keyword>
<dbReference type="InterPro" id="IPR001828">
    <property type="entry name" value="ANF_lig-bd_rcpt"/>
</dbReference>
<evidence type="ECO:0000256" key="2">
    <source>
        <dbReference type="ARBA" id="ARBA00022692"/>
    </source>
</evidence>
<dbReference type="VEuPathDB" id="VectorBase:ISCW013974"/>
<dbReference type="PaxDb" id="6945-B7QGN7"/>
<keyword evidence="4" id="KW-0472">Membrane</keyword>
<protein>
    <recommendedName>
        <fullName evidence="5">Receptor ligand binding region domain-containing protein</fullName>
    </recommendedName>
</protein>
<keyword evidence="3" id="KW-1133">Transmembrane helix</keyword>